<dbReference type="GO" id="GO:1990281">
    <property type="term" value="C:efflux pump complex"/>
    <property type="evidence" value="ECO:0007669"/>
    <property type="project" value="TreeGrafter"/>
</dbReference>
<dbReference type="GO" id="GO:0015562">
    <property type="term" value="F:efflux transmembrane transporter activity"/>
    <property type="evidence" value="ECO:0007669"/>
    <property type="project" value="InterPro"/>
</dbReference>
<dbReference type="Gene3D" id="1.20.1600.10">
    <property type="entry name" value="Outer membrane efflux proteins (OEP)"/>
    <property type="match status" value="1"/>
</dbReference>
<reference evidence="9 10" key="1">
    <citation type="submission" date="2018-05" db="EMBL/GenBank/DDBJ databases">
        <title>Antimicrobial susceptibility testing and genomic analysis of Arcobacter skirrowii strains and one Arcobacter butzleri isolated from German poultry farms.</title>
        <authorList>
            <person name="Haenel I."/>
            <person name="Hotzel H."/>
            <person name="Tomaso H."/>
            <person name="Busch A."/>
        </authorList>
    </citation>
    <scope>NUCLEOTIDE SEQUENCE [LARGE SCALE GENOMIC DNA]</scope>
    <source>
        <strain evidence="10">v</strain>
    </source>
</reference>
<keyword evidence="3" id="KW-0813">Transport</keyword>
<comment type="similarity">
    <text evidence="2">Belongs to the outer membrane factor (OMF) (TC 1.B.17) family.</text>
</comment>
<organism evidence="9 10">
    <name type="scientific">Aliarcobacter skirrowii</name>
    <dbReference type="NCBI Taxonomy" id="28200"/>
    <lineage>
        <taxon>Bacteria</taxon>
        <taxon>Pseudomonadati</taxon>
        <taxon>Campylobacterota</taxon>
        <taxon>Epsilonproteobacteria</taxon>
        <taxon>Campylobacterales</taxon>
        <taxon>Arcobacteraceae</taxon>
        <taxon>Aliarcobacter</taxon>
    </lineage>
</organism>
<evidence type="ECO:0000313" key="9">
    <source>
        <dbReference type="EMBL" id="PWE21190.1"/>
    </source>
</evidence>
<feature type="coiled-coil region" evidence="8">
    <location>
        <begin position="170"/>
        <end position="197"/>
    </location>
</feature>
<name>A0A2U2C0E3_9BACT</name>
<keyword evidence="8" id="KW-0175">Coiled coil</keyword>
<evidence type="ECO:0000256" key="2">
    <source>
        <dbReference type="ARBA" id="ARBA00007613"/>
    </source>
</evidence>
<proteinExistence type="inferred from homology"/>
<evidence type="ECO:0000256" key="4">
    <source>
        <dbReference type="ARBA" id="ARBA00022452"/>
    </source>
</evidence>
<dbReference type="PANTHER" id="PTHR30026">
    <property type="entry name" value="OUTER MEMBRANE PROTEIN TOLC"/>
    <property type="match status" value="1"/>
</dbReference>
<protein>
    <submittedName>
        <fullName evidence="9">TolC family protein</fullName>
    </submittedName>
</protein>
<keyword evidence="7" id="KW-0998">Cell outer membrane</keyword>
<keyword evidence="4" id="KW-1134">Transmembrane beta strand</keyword>
<dbReference type="Proteomes" id="UP000245014">
    <property type="component" value="Unassembled WGS sequence"/>
</dbReference>
<dbReference type="SUPFAM" id="SSF56954">
    <property type="entry name" value="Outer membrane efflux proteins (OEP)"/>
    <property type="match status" value="1"/>
</dbReference>
<dbReference type="Pfam" id="PF02321">
    <property type="entry name" value="OEP"/>
    <property type="match status" value="2"/>
</dbReference>
<dbReference type="GO" id="GO:0015288">
    <property type="term" value="F:porin activity"/>
    <property type="evidence" value="ECO:0007669"/>
    <property type="project" value="TreeGrafter"/>
</dbReference>
<dbReference type="InterPro" id="IPR051906">
    <property type="entry name" value="TolC-like"/>
</dbReference>
<evidence type="ECO:0000256" key="7">
    <source>
        <dbReference type="ARBA" id="ARBA00023237"/>
    </source>
</evidence>
<dbReference type="EMBL" id="QEYI01000004">
    <property type="protein sequence ID" value="PWE21190.1"/>
    <property type="molecule type" value="Genomic_DNA"/>
</dbReference>
<dbReference type="InterPro" id="IPR003423">
    <property type="entry name" value="OMP_efflux"/>
</dbReference>
<dbReference type="GO" id="GO:0009279">
    <property type="term" value="C:cell outer membrane"/>
    <property type="evidence" value="ECO:0007669"/>
    <property type="project" value="UniProtKB-SubCell"/>
</dbReference>
<comment type="subcellular location">
    <subcellularLocation>
        <location evidence="1">Cell outer membrane</location>
    </subcellularLocation>
</comment>
<evidence type="ECO:0000256" key="6">
    <source>
        <dbReference type="ARBA" id="ARBA00023136"/>
    </source>
</evidence>
<dbReference type="AlphaFoldDB" id="A0A2U2C0E3"/>
<evidence type="ECO:0000313" key="10">
    <source>
        <dbReference type="Proteomes" id="UP000245014"/>
    </source>
</evidence>
<dbReference type="RefSeq" id="WP_109158501.1">
    <property type="nucleotide sequence ID" value="NZ_JAUQUE010000002.1"/>
</dbReference>
<evidence type="ECO:0000256" key="5">
    <source>
        <dbReference type="ARBA" id="ARBA00022692"/>
    </source>
</evidence>
<evidence type="ECO:0000256" key="3">
    <source>
        <dbReference type="ARBA" id="ARBA00022448"/>
    </source>
</evidence>
<evidence type="ECO:0000256" key="8">
    <source>
        <dbReference type="SAM" id="Coils"/>
    </source>
</evidence>
<keyword evidence="6" id="KW-0472">Membrane</keyword>
<evidence type="ECO:0000256" key="1">
    <source>
        <dbReference type="ARBA" id="ARBA00004442"/>
    </source>
</evidence>
<keyword evidence="5" id="KW-0812">Transmembrane</keyword>
<dbReference type="PANTHER" id="PTHR30026:SF20">
    <property type="entry name" value="OUTER MEMBRANE PROTEIN TOLC"/>
    <property type="match status" value="1"/>
</dbReference>
<dbReference type="STRING" id="28200.GCA_001572935_01925"/>
<accession>A0A2U2C0E3</accession>
<feature type="coiled-coil region" evidence="8">
    <location>
        <begin position="25"/>
        <end position="52"/>
    </location>
</feature>
<gene>
    <name evidence="9" type="ORF">DF188_06670</name>
</gene>
<sequence length="411" mass="46992">MKKIYFIFLLPLFLHSQTLDELVDLSIQNQLIKASQQNLEALKEDYKSIKSGYLPKFNVGTTYYINDKEYTAQQIAKKGLTAYGSVDFILYDGGKRGDTFDIYKSSIKSGESSLEALKNNISLTVVNHYYNFLSLDANKDAKQKEIEQLVAQKNRIERFYEAGTATEDEYQKIVSRLEASNVELQELELELVTILHNLEYLTGQTVTISSGSTIKEIENKEEPNERFDIQALLFDTQAKAYETKAAKSDYLPTITLNNTFNYYDKDYDDENMRNGIYHQNVASANLNWNIFSFGETRFKSQSKQKEYLASKSNYDYEKNKALVDFKLALKAYNIAKAKISSSEASVKAAQSAYEVIKSKFENGLIDNVAFLQSLTEKYNAISLHKKALNDLEIKKAAIIYHSGEKIKEYIK</sequence>
<comment type="caution">
    <text evidence="9">The sequence shown here is derived from an EMBL/GenBank/DDBJ whole genome shotgun (WGS) entry which is preliminary data.</text>
</comment>